<organism evidence="11 12">
    <name type="scientific">Tachysurus vachellii</name>
    <name type="common">Darkbarbel catfish</name>
    <name type="synonym">Pelteobagrus vachellii</name>
    <dbReference type="NCBI Taxonomy" id="175792"/>
    <lineage>
        <taxon>Eukaryota</taxon>
        <taxon>Metazoa</taxon>
        <taxon>Chordata</taxon>
        <taxon>Craniata</taxon>
        <taxon>Vertebrata</taxon>
        <taxon>Euteleostomi</taxon>
        <taxon>Actinopterygii</taxon>
        <taxon>Neopterygii</taxon>
        <taxon>Teleostei</taxon>
        <taxon>Ostariophysi</taxon>
        <taxon>Siluriformes</taxon>
        <taxon>Bagridae</taxon>
        <taxon>Tachysurus</taxon>
    </lineage>
</organism>
<keyword evidence="6 7" id="KW-0067">ATP-binding</keyword>
<evidence type="ECO:0000259" key="9">
    <source>
        <dbReference type="PROSITE" id="PS50011"/>
    </source>
</evidence>
<evidence type="ECO:0000256" key="8">
    <source>
        <dbReference type="SAM" id="MobiDB-lite"/>
    </source>
</evidence>
<name>A0AA88T8P2_TACVA</name>
<feature type="region of interest" description="Disordered" evidence="8">
    <location>
        <begin position="102"/>
        <end position="132"/>
    </location>
</feature>
<evidence type="ECO:0000313" key="12">
    <source>
        <dbReference type="Proteomes" id="UP001187315"/>
    </source>
</evidence>
<dbReference type="PANTHER" id="PTHR24351">
    <property type="entry name" value="RIBOSOMAL PROTEIN S6 KINASE"/>
    <property type="match status" value="1"/>
</dbReference>
<dbReference type="InterPro" id="IPR011009">
    <property type="entry name" value="Kinase-like_dom_sf"/>
</dbReference>
<keyword evidence="4 7" id="KW-0547">Nucleotide-binding</keyword>
<accession>A0AA88T8P2</accession>
<sequence>MLKSLRFFQFVRRKKKDKVKPGAEDQTQTITYKSTKILNTNGKGAETPKQPLEAHLGSGTRDRDIIPPSLDHIEEVQIVEPTPSLNEDGLQKSNVEVQLINQQQKTSSKGAETPKQPRETHLGSGTRDRDIIPPSLDHIKEVQIAETSPSLNEDGLKINSVEVQVKDKSLENFMFHKVLGRGGYGKVVLAELRGTGEVFALKMLRKDKILNYKHMRQTLLERDILVMTAEHPYLVQLCFCFQTSDLLCFALEYLNGGDLDYHLAHTRFTESHSCIYAAEITSALMFLHRNGIIHRDLKPSNVLLDADGHCKLADFGLCKKDILDGKTTNTLCGTPQYMAPEILMKYKYGASVDWWCLGVIMYEMMVGYPPFIASNEKKVFKSILMDSPCYPFFLSREAKEILKAFLVKIPKARLGCVVSQGQEEAIKVHPFFKKIDWVLLEQRKIKTPFKPKMNANNFKGPLSHQVVRLTPIDDSKITPNLQRQRFGIALALPEPILTYTFSSPPKAKDNLVMLTGTAAKIKAASAGQSCLAVKGTPAPQHIRHRLTQPQACREWQLGAEG</sequence>
<dbReference type="PROSITE" id="PS51285">
    <property type="entry name" value="AGC_KINASE_CTER"/>
    <property type="match status" value="1"/>
</dbReference>
<dbReference type="Gene3D" id="3.30.200.20">
    <property type="entry name" value="Phosphorylase Kinase, domain 1"/>
    <property type="match status" value="1"/>
</dbReference>
<feature type="domain" description="AGC-kinase C-terminal" evidence="10">
    <location>
        <begin position="433"/>
        <end position="511"/>
    </location>
</feature>
<evidence type="ECO:0000256" key="2">
    <source>
        <dbReference type="ARBA" id="ARBA00022553"/>
    </source>
</evidence>
<feature type="domain" description="Protein kinase" evidence="9">
    <location>
        <begin position="173"/>
        <end position="432"/>
    </location>
</feature>
<evidence type="ECO:0008006" key="13">
    <source>
        <dbReference type="Google" id="ProtNLM"/>
    </source>
</evidence>
<keyword evidence="12" id="KW-1185">Reference proteome</keyword>
<evidence type="ECO:0000256" key="7">
    <source>
        <dbReference type="PROSITE-ProRule" id="PRU10141"/>
    </source>
</evidence>
<dbReference type="InterPro" id="IPR017441">
    <property type="entry name" value="Protein_kinase_ATP_BS"/>
</dbReference>
<dbReference type="FunFam" id="3.30.200.20:FF:000103">
    <property type="entry name" value="Protein kinase C"/>
    <property type="match status" value="1"/>
</dbReference>
<evidence type="ECO:0000256" key="6">
    <source>
        <dbReference type="ARBA" id="ARBA00022840"/>
    </source>
</evidence>
<evidence type="ECO:0000256" key="5">
    <source>
        <dbReference type="ARBA" id="ARBA00022777"/>
    </source>
</evidence>
<keyword evidence="3" id="KW-0808">Transferase</keyword>
<dbReference type="GO" id="GO:0004674">
    <property type="term" value="F:protein serine/threonine kinase activity"/>
    <property type="evidence" value="ECO:0007669"/>
    <property type="project" value="UniProtKB-KW"/>
</dbReference>
<keyword evidence="1" id="KW-0723">Serine/threonine-protein kinase</keyword>
<dbReference type="AlphaFoldDB" id="A0AA88T8P2"/>
<feature type="region of interest" description="Disordered" evidence="8">
    <location>
        <begin position="16"/>
        <end position="65"/>
    </location>
</feature>
<protein>
    <recommendedName>
        <fullName evidence="13">Protein kinase domain-containing protein</fullName>
    </recommendedName>
</protein>
<dbReference type="InterPro" id="IPR008271">
    <property type="entry name" value="Ser/Thr_kinase_AS"/>
</dbReference>
<dbReference type="GO" id="GO:0005524">
    <property type="term" value="F:ATP binding"/>
    <property type="evidence" value="ECO:0007669"/>
    <property type="project" value="UniProtKB-UniRule"/>
</dbReference>
<dbReference type="PROSITE" id="PS50011">
    <property type="entry name" value="PROTEIN_KINASE_DOM"/>
    <property type="match status" value="1"/>
</dbReference>
<dbReference type="SMART" id="SM00220">
    <property type="entry name" value="S_TKc"/>
    <property type="match status" value="1"/>
</dbReference>
<dbReference type="Gene3D" id="1.10.510.10">
    <property type="entry name" value="Transferase(Phosphotransferase) domain 1"/>
    <property type="match status" value="1"/>
</dbReference>
<dbReference type="InterPro" id="IPR000961">
    <property type="entry name" value="AGC-kinase_C"/>
</dbReference>
<evidence type="ECO:0000256" key="1">
    <source>
        <dbReference type="ARBA" id="ARBA00022527"/>
    </source>
</evidence>
<keyword evidence="5" id="KW-0418">Kinase</keyword>
<evidence type="ECO:0000313" key="11">
    <source>
        <dbReference type="EMBL" id="KAK2869132.1"/>
    </source>
</evidence>
<reference evidence="11" key="1">
    <citation type="submission" date="2023-08" db="EMBL/GenBank/DDBJ databases">
        <title>Pelteobagrus vachellii genome.</title>
        <authorList>
            <person name="Liu H."/>
        </authorList>
    </citation>
    <scope>NUCLEOTIDE SEQUENCE</scope>
    <source>
        <strain evidence="11">PRFRI_2022a</strain>
        <tissue evidence="11">Muscle</tissue>
    </source>
</reference>
<evidence type="ECO:0000256" key="3">
    <source>
        <dbReference type="ARBA" id="ARBA00022679"/>
    </source>
</evidence>
<dbReference type="InterPro" id="IPR000719">
    <property type="entry name" value="Prot_kinase_dom"/>
</dbReference>
<comment type="caution">
    <text evidence="11">The sequence shown here is derived from an EMBL/GenBank/DDBJ whole genome shotgun (WGS) entry which is preliminary data.</text>
</comment>
<keyword evidence="2" id="KW-0597">Phosphoprotein</keyword>
<dbReference type="PROSITE" id="PS00107">
    <property type="entry name" value="PROTEIN_KINASE_ATP"/>
    <property type="match status" value="1"/>
</dbReference>
<feature type="compositionally biased region" description="Basic and acidic residues" evidence="8">
    <location>
        <begin position="115"/>
        <end position="132"/>
    </location>
</feature>
<dbReference type="Pfam" id="PF00069">
    <property type="entry name" value="Pkinase"/>
    <property type="match status" value="1"/>
</dbReference>
<dbReference type="FunFam" id="1.10.510.10:FF:000048">
    <property type="entry name" value="Protein kinase C"/>
    <property type="match status" value="1"/>
</dbReference>
<proteinExistence type="predicted"/>
<dbReference type="Proteomes" id="UP001187315">
    <property type="component" value="Unassembled WGS sequence"/>
</dbReference>
<feature type="compositionally biased region" description="Polar residues" evidence="8">
    <location>
        <begin position="25"/>
        <end position="42"/>
    </location>
</feature>
<evidence type="ECO:0000259" key="10">
    <source>
        <dbReference type="PROSITE" id="PS51285"/>
    </source>
</evidence>
<dbReference type="EMBL" id="JAVHJS010000001">
    <property type="protein sequence ID" value="KAK2869132.1"/>
    <property type="molecule type" value="Genomic_DNA"/>
</dbReference>
<feature type="binding site" evidence="7">
    <location>
        <position position="202"/>
    </location>
    <ligand>
        <name>ATP</name>
        <dbReference type="ChEBI" id="CHEBI:30616"/>
    </ligand>
</feature>
<dbReference type="PROSITE" id="PS00108">
    <property type="entry name" value="PROTEIN_KINASE_ST"/>
    <property type="match status" value="1"/>
</dbReference>
<evidence type="ECO:0000256" key="4">
    <source>
        <dbReference type="ARBA" id="ARBA00022741"/>
    </source>
</evidence>
<dbReference type="SUPFAM" id="SSF56112">
    <property type="entry name" value="Protein kinase-like (PK-like)"/>
    <property type="match status" value="1"/>
</dbReference>
<gene>
    <name evidence="11" type="ORF">Q7C36_001003</name>
</gene>